<feature type="compositionally biased region" description="Polar residues" evidence="1">
    <location>
        <begin position="90"/>
        <end position="115"/>
    </location>
</feature>
<organism evidence="2 3">
    <name type="scientific">Hibiscus sabdariffa</name>
    <name type="common">roselle</name>
    <dbReference type="NCBI Taxonomy" id="183260"/>
    <lineage>
        <taxon>Eukaryota</taxon>
        <taxon>Viridiplantae</taxon>
        <taxon>Streptophyta</taxon>
        <taxon>Embryophyta</taxon>
        <taxon>Tracheophyta</taxon>
        <taxon>Spermatophyta</taxon>
        <taxon>Magnoliopsida</taxon>
        <taxon>eudicotyledons</taxon>
        <taxon>Gunneridae</taxon>
        <taxon>Pentapetalae</taxon>
        <taxon>rosids</taxon>
        <taxon>malvids</taxon>
        <taxon>Malvales</taxon>
        <taxon>Malvaceae</taxon>
        <taxon>Malvoideae</taxon>
        <taxon>Hibiscus</taxon>
    </lineage>
</organism>
<name>A0ABR2BKD0_9ROSI</name>
<comment type="caution">
    <text evidence="2">The sequence shown here is derived from an EMBL/GenBank/DDBJ whole genome shotgun (WGS) entry which is preliminary data.</text>
</comment>
<evidence type="ECO:0000313" key="2">
    <source>
        <dbReference type="EMBL" id="KAK8507600.1"/>
    </source>
</evidence>
<proteinExistence type="predicted"/>
<dbReference type="Proteomes" id="UP001472677">
    <property type="component" value="Unassembled WGS sequence"/>
</dbReference>
<gene>
    <name evidence="2" type="ORF">V6N12_017893</name>
</gene>
<feature type="compositionally biased region" description="Basic and acidic residues" evidence="1">
    <location>
        <begin position="116"/>
        <end position="128"/>
    </location>
</feature>
<feature type="region of interest" description="Disordered" evidence="1">
    <location>
        <begin position="89"/>
        <end position="141"/>
    </location>
</feature>
<dbReference type="EMBL" id="JBBPBM010000107">
    <property type="protein sequence ID" value="KAK8507600.1"/>
    <property type="molecule type" value="Genomic_DNA"/>
</dbReference>
<accession>A0ABR2BKD0</accession>
<evidence type="ECO:0000313" key="3">
    <source>
        <dbReference type="Proteomes" id="UP001472677"/>
    </source>
</evidence>
<sequence length="141" mass="16080">MITQLWRLTRVWQCRHLPLNPRDMICMVRGWFIENRRHKGKDTTTVKQANGRLEGSHKVISIVEKGSSGKGLSGVKIAKLHGFANKNFKETSQQSSHINVQGMQESNKSQDSLQDNSKDEDFMDKEEVWETNDGSNPAEPQ</sequence>
<reference evidence="2 3" key="1">
    <citation type="journal article" date="2024" name="G3 (Bethesda)">
        <title>Genome assembly of Hibiscus sabdariffa L. provides insights into metabolisms of medicinal natural products.</title>
        <authorList>
            <person name="Kim T."/>
        </authorList>
    </citation>
    <scope>NUCLEOTIDE SEQUENCE [LARGE SCALE GENOMIC DNA]</scope>
    <source>
        <strain evidence="2">TK-2024</strain>
        <tissue evidence="2">Old leaves</tissue>
    </source>
</reference>
<keyword evidence="3" id="KW-1185">Reference proteome</keyword>
<evidence type="ECO:0000256" key="1">
    <source>
        <dbReference type="SAM" id="MobiDB-lite"/>
    </source>
</evidence>
<protein>
    <submittedName>
        <fullName evidence="2">Uncharacterized protein</fullName>
    </submittedName>
</protein>